<proteinExistence type="predicted"/>
<evidence type="ECO:0000313" key="2">
    <source>
        <dbReference type="EMBL" id="OQD86229.1"/>
    </source>
</evidence>
<feature type="domain" description="N-acetyltransferase" evidence="1">
    <location>
        <begin position="99"/>
        <end position="243"/>
    </location>
</feature>
<organism evidence="2 3">
    <name type="scientific">Penicillium antarcticum</name>
    <dbReference type="NCBI Taxonomy" id="416450"/>
    <lineage>
        <taxon>Eukaryota</taxon>
        <taxon>Fungi</taxon>
        <taxon>Dikarya</taxon>
        <taxon>Ascomycota</taxon>
        <taxon>Pezizomycotina</taxon>
        <taxon>Eurotiomycetes</taxon>
        <taxon>Eurotiomycetidae</taxon>
        <taxon>Eurotiales</taxon>
        <taxon>Aspergillaceae</taxon>
        <taxon>Penicillium</taxon>
    </lineage>
</organism>
<dbReference type="Pfam" id="PF00583">
    <property type="entry name" value="Acetyltransf_1"/>
    <property type="match status" value="1"/>
</dbReference>
<comment type="caution">
    <text evidence="2">The sequence shown here is derived from an EMBL/GenBank/DDBJ whole genome shotgun (WGS) entry which is preliminary data.</text>
</comment>
<dbReference type="CDD" id="cd04301">
    <property type="entry name" value="NAT_SF"/>
    <property type="match status" value="1"/>
</dbReference>
<evidence type="ECO:0000259" key="1">
    <source>
        <dbReference type="PROSITE" id="PS51186"/>
    </source>
</evidence>
<dbReference type="Proteomes" id="UP000191672">
    <property type="component" value="Unassembled WGS sequence"/>
</dbReference>
<dbReference type="PROSITE" id="PS51186">
    <property type="entry name" value="GNAT"/>
    <property type="match status" value="1"/>
</dbReference>
<dbReference type="PANTHER" id="PTHR42791:SF14">
    <property type="entry name" value="N-ACETYLTRANSFERASE DOMAIN-CONTAINING PROTEIN"/>
    <property type="match status" value="1"/>
</dbReference>
<accession>A0A1V6QAI4</accession>
<dbReference type="EMBL" id="MDYN01000008">
    <property type="protein sequence ID" value="OQD86229.1"/>
    <property type="molecule type" value="Genomic_DNA"/>
</dbReference>
<keyword evidence="3" id="KW-1185">Reference proteome</keyword>
<name>A0A1V6QAI4_9EURO</name>
<sequence>MDNGLCVEPVSQAEDLIQAFHCASEAFGHQAQDAVWMSMNPEWNTPEGKSRGAVAMINRWNTITKNQHGNPNTVFLKATLPTSDGCRVVAGFAIWVQASAVEGYGDKPVRNVHEDLQLASLYPGNESEQRYLTQVMTSFFRRRKEIIQEKSTATPPAVMVLDMCAVDPAYQRKGIARALVQWGLDEAKRRGDLEAITEASGMGRHVYGQMGFKPVGTDIEYIVDSEFAHRSRPANLFMRTRGGDL</sequence>
<dbReference type="STRING" id="416450.A0A1V6QAI4"/>
<dbReference type="Gene3D" id="3.40.630.30">
    <property type="match status" value="1"/>
</dbReference>
<gene>
    <name evidence="2" type="ORF">PENANT_c008G00525</name>
</gene>
<dbReference type="InterPro" id="IPR016181">
    <property type="entry name" value="Acyl_CoA_acyltransferase"/>
</dbReference>
<dbReference type="SUPFAM" id="SSF55729">
    <property type="entry name" value="Acyl-CoA N-acyltransferases (Nat)"/>
    <property type="match status" value="1"/>
</dbReference>
<evidence type="ECO:0000313" key="3">
    <source>
        <dbReference type="Proteomes" id="UP000191672"/>
    </source>
</evidence>
<dbReference type="AlphaFoldDB" id="A0A1V6QAI4"/>
<dbReference type="PANTHER" id="PTHR42791">
    <property type="entry name" value="GNAT FAMILY ACETYLTRANSFERASE"/>
    <property type="match status" value="1"/>
</dbReference>
<protein>
    <recommendedName>
        <fullName evidence="1">N-acetyltransferase domain-containing protein</fullName>
    </recommendedName>
</protein>
<reference evidence="3" key="1">
    <citation type="journal article" date="2017" name="Nat. Microbiol.">
        <title>Global analysis of biosynthetic gene clusters reveals vast potential of secondary metabolite production in Penicillium species.</title>
        <authorList>
            <person name="Nielsen J.C."/>
            <person name="Grijseels S."/>
            <person name="Prigent S."/>
            <person name="Ji B."/>
            <person name="Dainat J."/>
            <person name="Nielsen K.F."/>
            <person name="Frisvad J.C."/>
            <person name="Workman M."/>
            <person name="Nielsen J."/>
        </authorList>
    </citation>
    <scope>NUCLEOTIDE SEQUENCE [LARGE SCALE GENOMIC DNA]</scope>
    <source>
        <strain evidence="3">IBT 31811</strain>
    </source>
</reference>
<dbReference type="InterPro" id="IPR052523">
    <property type="entry name" value="Trichothecene_AcTrans"/>
</dbReference>
<dbReference type="OrthoDB" id="2832510at2759"/>
<dbReference type="GO" id="GO:0016747">
    <property type="term" value="F:acyltransferase activity, transferring groups other than amino-acyl groups"/>
    <property type="evidence" value="ECO:0007669"/>
    <property type="project" value="InterPro"/>
</dbReference>
<dbReference type="InterPro" id="IPR000182">
    <property type="entry name" value="GNAT_dom"/>
</dbReference>